<feature type="transmembrane region" description="Helical" evidence="2">
    <location>
        <begin position="122"/>
        <end position="142"/>
    </location>
</feature>
<name>A0ABN9PPN1_9DINO</name>
<feature type="transmembrane region" description="Helical" evidence="2">
    <location>
        <begin position="53"/>
        <end position="71"/>
    </location>
</feature>
<evidence type="ECO:0000256" key="1">
    <source>
        <dbReference type="SAM" id="MobiDB-lite"/>
    </source>
</evidence>
<accession>A0ABN9PPN1</accession>
<dbReference type="Proteomes" id="UP001189429">
    <property type="component" value="Unassembled WGS sequence"/>
</dbReference>
<gene>
    <name evidence="3" type="ORF">PCOR1329_LOCUS2975</name>
</gene>
<proteinExistence type="predicted"/>
<organism evidence="3 4">
    <name type="scientific">Prorocentrum cordatum</name>
    <dbReference type="NCBI Taxonomy" id="2364126"/>
    <lineage>
        <taxon>Eukaryota</taxon>
        <taxon>Sar</taxon>
        <taxon>Alveolata</taxon>
        <taxon>Dinophyceae</taxon>
        <taxon>Prorocentrales</taxon>
        <taxon>Prorocentraceae</taxon>
        <taxon>Prorocentrum</taxon>
    </lineage>
</organism>
<feature type="transmembrane region" description="Helical" evidence="2">
    <location>
        <begin position="77"/>
        <end position="94"/>
    </location>
</feature>
<dbReference type="EMBL" id="CAUYUJ010000758">
    <property type="protein sequence ID" value="CAK0792337.1"/>
    <property type="molecule type" value="Genomic_DNA"/>
</dbReference>
<keyword evidence="2" id="KW-0472">Membrane</keyword>
<evidence type="ECO:0000313" key="3">
    <source>
        <dbReference type="EMBL" id="CAK0792337.1"/>
    </source>
</evidence>
<keyword evidence="4" id="KW-1185">Reference proteome</keyword>
<evidence type="ECO:0000256" key="2">
    <source>
        <dbReference type="SAM" id="Phobius"/>
    </source>
</evidence>
<keyword evidence="2" id="KW-1133">Transmembrane helix</keyword>
<keyword evidence="2" id="KW-0812">Transmembrane</keyword>
<feature type="region of interest" description="Disordered" evidence="1">
    <location>
        <begin position="183"/>
        <end position="259"/>
    </location>
</feature>
<sequence>MIYIFQGVQSICSLPGLACQACAECCKSINCQPCFEGCQWVSSHFKHFLERPLSTFVAVSIVMGLCAILLGDIKDQVLGVINIAFAFFFQYKVWEHIMEKKDTIAADGWVPKQTVQEAFKTVFLEDLLVLAMFVILVIAIFATEWGGVFFSVAAVYAVSWYFCACCAGSVQIKEGRERARRGAVRRGPCQSADGASAGAAERGAGVERQRPVRRASGAVACPSNASAIPRLSSPPSVRTSPRRLPPSPFVPSTLHPEIV</sequence>
<protein>
    <submittedName>
        <fullName evidence="3">Uncharacterized protein</fullName>
    </submittedName>
</protein>
<reference evidence="3" key="1">
    <citation type="submission" date="2023-10" db="EMBL/GenBank/DDBJ databases">
        <authorList>
            <person name="Chen Y."/>
            <person name="Shah S."/>
            <person name="Dougan E. K."/>
            <person name="Thang M."/>
            <person name="Chan C."/>
        </authorList>
    </citation>
    <scope>NUCLEOTIDE SEQUENCE [LARGE SCALE GENOMIC DNA]</scope>
</reference>
<feature type="compositionally biased region" description="Low complexity" evidence="1">
    <location>
        <begin position="229"/>
        <end position="239"/>
    </location>
</feature>
<feature type="transmembrane region" description="Helical" evidence="2">
    <location>
        <begin position="148"/>
        <end position="170"/>
    </location>
</feature>
<evidence type="ECO:0000313" key="4">
    <source>
        <dbReference type="Proteomes" id="UP001189429"/>
    </source>
</evidence>
<feature type="compositionally biased region" description="Low complexity" evidence="1">
    <location>
        <begin position="192"/>
        <end position="203"/>
    </location>
</feature>
<comment type="caution">
    <text evidence="3">The sequence shown here is derived from an EMBL/GenBank/DDBJ whole genome shotgun (WGS) entry which is preliminary data.</text>
</comment>